<proteinExistence type="predicted"/>
<evidence type="ECO:0008006" key="5">
    <source>
        <dbReference type="Google" id="ProtNLM"/>
    </source>
</evidence>
<keyword evidence="1" id="KW-1133">Transmembrane helix</keyword>
<dbReference type="Proteomes" id="UP000664835">
    <property type="component" value="Unassembled WGS sequence"/>
</dbReference>
<keyword evidence="1" id="KW-0472">Membrane</keyword>
<name>A0ABS3Q8P1_9GAMM</name>
<feature type="chain" id="PRO_5047526394" description="Protein BatD" evidence="2">
    <location>
        <begin position="27"/>
        <end position="518"/>
    </location>
</feature>
<evidence type="ECO:0000313" key="4">
    <source>
        <dbReference type="Proteomes" id="UP000664835"/>
    </source>
</evidence>
<evidence type="ECO:0000313" key="3">
    <source>
        <dbReference type="EMBL" id="MBO1928180.1"/>
    </source>
</evidence>
<dbReference type="EMBL" id="JAGETV010000029">
    <property type="protein sequence ID" value="MBO1928180.1"/>
    <property type="molecule type" value="Genomic_DNA"/>
</dbReference>
<keyword evidence="4" id="KW-1185">Reference proteome</keyword>
<feature type="signal peptide" evidence="2">
    <location>
        <begin position="1"/>
        <end position="26"/>
    </location>
</feature>
<feature type="transmembrane region" description="Helical" evidence="1">
    <location>
        <begin position="382"/>
        <end position="410"/>
    </location>
</feature>
<reference evidence="3 4" key="1">
    <citation type="submission" date="2021-03" db="EMBL/GenBank/DDBJ databases">
        <title>Thiomicrorhabdus sp.nov.,novel sulfur-oxidizing bacteria isolated from coastal sediment.</title>
        <authorList>
            <person name="Liu X."/>
        </authorList>
    </citation>
    <scope>NUCLEOTIDE SEQUENCE [LARGE SCALE GENOMIC DNA]</scope>
    <source>
        <strain evidence="3 4">6S2-11</strain>
    </source>
</reference>
<sequence length="518" mass="59824">MVRISLSMIMLILLLLTGAVVNSAQAAFVSVSGSQIKLGEALRLKVRVVEGESLQYVLSQLPWQQWQEHFAVELHSHGSERATYYLYPYQLGQFELAASENFSGRQILVVPNSMVDISWDRWQQPYVYQRQSWAWKAKVKLADSSLRVSLAKFSGDEWQKNPEGLQVSFGQQSLLSGEIVGELDSWYQWQAPKQDSVLDEFDSAVSGTAAVEQVPLMNIERQQRFYSPAVVVQQPSSSRPWKFFDRPVDLTIKPLPSFLPPQVLLGQLNLQPQAMPMWGQKGDLLYWQWQISGAQMSQTDFKTAMQQLLVEQPKNVEFEWFAPSIEFSEDQLNQAQLRIPLRLLTTGEAALPQWQWRYFDLQSGKLLVEQAPQQSIWVLAPWHLYSLYLLAAFLTVCLVLLLWAIGYFYWQRQRLLQWLKSQQRANQLAPQLWLYCARLNLQPQVHSWLQWQQQMGIDANLRESLEKAAYASSKDGAWCDALCVVLSRQHFSWALLKTYAKHFATLLSNKVRRLFSRS</sequence>
<comment type="caution">
    <text evidence="3">The sequence shown here is derived from an EMBL/GenBank/DDBJ whole genome shotgun (WGS) entry which is preliminary data.</text>
</comment>
<keyword evidence="2" id="KW-0732">Signal</keyword>
<gene>
    <name evidence="3" type="ORF">J3998_11395</name>
</gene>
<dbReference type="RefSeq" id="WP_208150795.1">
    <property type="nucleotide sequence ID" value="NZ_JAGETV010000029.1"/>
</dbReference>
<organism evidence="3 4">
    <name type="scientific">Thiomicrorhabdus marina</name>
    <dbReference type="NCBI Taxonomy" id="2818442"/>
    <lineage>
        <taxon>Bacteria</taxon>
        <taxon>Pseudomonadati</taxon>
        <taxon>Pseudomonadota</taxon>
        <taxon>Gammaproteobacteria</taxon>
        <taxon>Thiotrichales</taxon>
        <taxon>Piscirickettsiaceae</taxon>
        <taxon>Thiomicrorhabdus</taxon>
    </lineage>
</organism>
<protein>
    <recommendedName>
        <fullName evidence="5">Protein BatD</fullName>
    </recommendedName>
</protein>
<keyword evidence="1" id="KW-0812">Transmembrane</keyword>
<accession>A0ABS3Q8P1</accession>
<evidence type="ECO:0000256" key="2">
    <source>
        <dbReference type="SAM" id="SignalP"/>
    </source>
</evidence>
<evidence type="ECO:0000256" key="1">
    <source>
        <dbReference type="SAM" id="Phobius"/>
    </source>
</evidence>